<dbReference type="SMART" id="SM00369">
    <property type="entry name" value="LRR_TYP"/>
    <property type="match status" value="8"/>
</dbReference>
<dbReference type="EMBL" id="OU895877">
    <property type="protein sequence ID" value="CAG9798453.1"/>
    <property type="molecule type" value="Genomic_DNA"/>
</dbReference>
<evidence type="ECO:0000256" key="1">
    <source>
        <dbReference type="ARBA" id="ARBA00022614"/>
    </source>
</evidence>
<evidence type="ECO:0000256" key="3">
    <source>
        <dbReference type="SAM" id="SignalP"/>
    </source>
</evidence>
<sequence length="627" mass="71776">MDIKIFLLLFIVLVKSQSIYSQSISCNYAETVNGYTCQATINNQNGFDNITSIGGQHLANKGDGDVRSIISSGPTSLNIPRIFCDKFVNLESVYFLLFNIERIDMNSFWNCKNLITLDLHMNQIAVVDQVAFVNAIKLTRLDLRQNRITDLPGIVFWSSSNLTILNLEGNLLSTLNPNLFTRLPSLRYLYMQSNQIEVLPDGIFANLTRLVHIDLDNNKLKVIRADSFGILPRLSVTSFQNNQIDAIDERFVDSTGVTSFDMKGNVCADVNVMDTTEFKQVMRSELRQCFNNYVEFSDHNNTIDCTFMQTEFGYTCRASINNPSGLNNFTTINGVHQPGFDDSRVQAILGMTTVSPNIPRIFCDRFSNVETIFYIQLSIRNVGPDSFWNCNRLLELNIWVNQIQNIDVTTFFYSTTLRRLDMRQSRISNIPRILLWPLTAMTSLNLEQNDLTTLDPDWFLRQWNLTSLNLQFNRIEELPRAVFGSMTALEQLVMNNNRLRVIDSNSFGIHSMLTNASFVNNQIYAIDERFIDNTAITSIDLRGNLCINLNIIDQSPNRYLMRAALSDCFQNYVNFFPETTTSTTTQSTTTTPQCPIGNLDERVCLLEFENQDLRKRIEALERRKDEL</sequence>
<keyword evidence="5" id="KW-1185">Reference proteome</keyword>
<dbReference type="SMART" id="SM00364">
    <property type="entry name" value="LRR_BAC"/>
    <property type="match status" value="4"/>
</dbReference>
<dbReference type="Proteomes" id="UP001153620">
    <property type="component" value="Chromosome 1"/>
</dbReference>
<feature type="signal peptide" evidence="3">
    <location>
        <begin position="1"/>
        <end position="21"/>
    </location>
</feature>
<dbReference type="InterPro" id="IPR050333">
    <property type="entry name" value="SLRP"/>
</dbReference>
<dbReference type="PANTHER" id="PTHR45712">
    <property type="entry name" value="AGAP008170-PA"/>
    <property type="match status" value="1"/>
</dbReference>
<reference evidence="4" key="2">
    <citation type="submission" date="2022-10" db="EMBL/GenBank/DDBJ databases">
        <authorList>
            <consortium name="ENA_rothamsted_submissions"/>
            <consortium name="culmorum"/>
            <person name="King R."/>
        </authorList>
    </citation>
    <scope>NUCLEOTIDE SEQUENCE</scope>
</reference>
<accession>A0A9N9WN74</accession>
<protein>
    <submittedName>
        <fullName evidence="4">Uncharacterized protein</fullName>
    </submittedName>
</protein>
<keyword evidence="3" id="KW-0732">Signal</keyword>
<dbReference type="InterPro" id="IPR032675">
    <property type="entry name" value="LRR_dom_sf"/>
</dbReference>
<dbReference type="AlphaFoldDB" id="A0A9N9WN74"/>
<dbReference type="PROSITE" id="PS51450">
    <property type="entry name" value="LRR"/>
    <property type="match status" value="2"/>
</dbReference>
<feature type="chain" id="PRO_5040227694" evidence="3">
    <location>
        <begin position="22"/>
        <end position="627"/>
    </location>
</feature>
<dbReference type="FunFam" id="3.80.10.10:FF:001164">
    <property type="entry name" value="GH01279p"/>
    <property type="match status" value="1"/>
</dbReference>
<evidence type="ECO:0000313" key="5">
    <source>
        <dbReference type="Proteomes" id="UP001153620"/>
    </source>
</evidence>
<dbReference type="OrthoDB" id="27267at2759"/>
<reference evidence="4" key="1">
    <citation type="submission" date="2022-01" db="EMBL/GenBank/DDBJ databases">
        <authorList>
            <person name="King R."/>
        </authorList>
    </citation>
    <scope>NUCLEOTIDE SEQUENCE</scope>
</reference>
<evidence type="ECO:0000313" key="4">
    <source>
        <dbReference type="EMBL" id="CAG9798453.1"/>
    </source>
</evidence>
<dbReference type="Gene3D" id="3.80.10.10">
    <property type="entry name" value="Ribonuclease Inhibitor"/>
    <property type="match status" value="2"/>
</dbReference>
<gene>
    <name evidence="4" type="ORF">CHIRRI_LOCUS1435</name>
</gene>
<organism evidence="4 5">
    <name type="scientific">Chironomus riparius</name>
    <dbReference type="NCBI Taxonomy" id="315576"/>
    <lineage>
        <taxon>Eukaryota</taxon>
        <taxon>Metazoa</taxon>
        <taxon>Ecdysozoa</taxon>
        <taxon>Arthropoda</taxon>
        <taxon>Hexapoda</taxon>
        <taxon>Insecta</taxon>
        <taxon>Pterygota</taxon>
        <taxon>Neoptera</taxon>
        <taxon>Endopterygota</taxon>
        <taxon>Diptera</taxon>
        <taxon>Nematocera</taxon>
        <taxon>Chironomoidea</taxon>
        <taxon>Chironomidae</taxon>
        <taxon>Chironominae</taxon>
        <taxon>Chironomus</taxon>
    </lineage>
</organism>
<dbReference type="InterPro" id="IPR003591">
    <property type="entry name" value="Leu-rich_rpt_typical-subtyp"/>
</dbReference>
<dbReference type="PANTHER" id="PTHR45712:SF22">
    <property type="entry name" value="INSULIN-LIKE GROWTH FACTOR-BINDING PROTEIN COMPLEX ACID LABILE SUBUNIT"/>
    <property type="match status" value="1"/>
</dbReference>
<evidence type="ECO:0000256" key="2">
    <source>
        <dbReference type="ARBA" id="ARBA00022737"/>
    </source>
</evidence>
<keyword evidence="2" id="KW-0677">Repeat</keyword>
<name>A0A9N9WN74_9DIPT</name>
<dbReference type="InterPro" id="IPR001611">
    <property type="entry name" value="Leu-rich_rpt"/>
</dbReference>
<keyword evidence="1" id="KW-0433">Leucine-rich repeat</keyword>
<dbReference type="SUPFAM" id="SSF52058">
    <property type="entry name" value="L domain-like"/>
    <property type="match status" value="2"/>
</dbReference>
<proteinExistence type="predicted"/>
<dbReference type="Pfam" id="PF13855">
    <property type="entry name" value="LRR_8"/>
    <property type="match status" value="3"/>
</dbReference>